<dbReference type="EMBL" id="JANAWD010001010">
    <property type="protein sequence ID" value="KAJ3474653.1"/>
    <property type="molecule type" value="Genomic_DNA"/>
</dbReference>
<protein>
    <recommendedName>
        <fullName evidence="4">BTB domain-containing protein</fullName>
    </recommendedName>
</protein>
<dbReference type="InterPro" id="IPR011333">
    <property type="entry name" value="SKP1/BTB/POZ_sf"/>
</dbReference>
<sequence length="324" mass="37143">MSNVVINPKQLSSSDFSDDAIIVEDPSSLQNNNNSIQYHPLFSTEEADIILCSQDGVYFRVYSLVLKLSSGWFRSTFSLPQRPSLPSSLSSSSSSSSSPPIEPINVSESSEVLNAILSMASGYEIPRIHDFNYLESLVHAAEKYDMPGVLSILRFAILSPAFLKNHPIRVYAIACRWDWYEEAKIASKHTLAMDLLAVDRMDDIRKVDPRDLARLMLLHRRRRDQLKDRLDCKETFYANIMPGKCSHCHTPNPHEKWHRMKYDWVTKFEQCPIEDSAKDLLERLELADVLNATCGRCQQRMYSAEPTIRNLRQILDELPTEVEF</sequence>
<dbReference type="SUPFAM" id="SSF54695">
    <property type="entry name" value="POZ domain"/>
    <property type="match status" value="1"/>
</dbReference>
<gene>
    <name evidence="2" type="ORF">NLI96_g12337</name>
</gene>
<proteinExistence type="predicted"/>
<dbReference type="Proteomes" id="UP001212997">
    <property type="component" value="Unassembled WGS sequence"/>
</dbReference>
<evidence type="ECO:0000313" key="3">
    <source>
        <dbReference type="Proteomes" id="UP001212997"/>
    </source>
</evidence>
<name>A0AAD5Y7P1_9APHY</name>
<reference evidence="2" key="1">
    <citation type="submission" date="2022-07" db="EMBL/GenBank/DDBJ databases">
        <title>Genome Sequence of Physisporinus lineatus.</title>
        <authorList>
            <person name="Buettner E."/>
        </authorList>
    </citation>
    <scope>NUCLEOTIDE SEQUENCE</scope>
    <source>
        <strain evidence="2">VT162</strain>
    </source>
</reference>
<accession>A0AAD5Y7P1</accession>
<evidence type="ECO:0000313" key="2">
    <source>
        <dbReference type="EMBL" id="KAJ3474653.1"/>
    </source>
</evidence>
<keyword evidence="3" id="KW-1185">Reference proteome</keyword>
<organism evidence="2 3">
    <name type="scientific">Meripilus lineatus</name>
    <dbReference type="NCBI Taxonomy" id="2056292"/>
    <lineage>
        <taxon>Eukaryota</taxon>
        <taxon>Fungi</taxon>
        <taxon>Dikarya</taxon>
        <taxon>Basidiomycota</taxon>
        <taxon>Agaricomycotina</taxon>
        <taxon>Agaricomycetes</taxon>
        <taxon>Polyporales</taxon>
        <taxon>Meripilaceae</taxon>
        <taxon>Meripilus</taxon>
    </lineage>
</organism>
<dbReference type="Gene3D" id="3.30.710.10">
    <property type="entry name" value="Potassium Channel Kv1.1, Chain A"/>
    <property type="match status" value="1"/>
</dbReference>
<comment type="caution">
    <text evidence="2">The sequence shown here is derived from an EMBL/GenBank/DDBJ whole genome shotgun (WGS) entry which is preliminary data.</text>
</comment>
<dbReference type="AlphaFoldDB" id="A0AAD5Y7P1"/>
<evidence type="ECO:0008006" key="4">
    <source>
        <dbReference type="Google" id="ProtNLM"/>
    </source>
</evidence>
<evidence type="ECO:0000256" key="1">
    <source>
        <dbReference type="SAM" id="MobiDB-lite"/>
    </source>
</evidence>
<feature type="region of interest" description="Disordered" evidence="1">
    <location>
        <begin position="80"/>
        <end position="103"/>
    </location>
</feature>